<dbReference type="EMBL" id="CM002290">
    <property type="protein sequence ID" value="ESW26723.1"/>
    <property type="molecule type" value="Genomic_DNA"/>
</dbReference>
<organism evidence="1 2">
    <name type="scientific">Phaseolus vulgaris</name>
    <name type="common">Kidney bean</name>
    <name type="synonym">French bean</name>
    <dbReference type="NCBI Taxonomy" id="3885"/>
    <lineage>
        <taxon>Eukaryota</taxon>
        <taxon>Viridiplantae</taxon>
        <taxon>Streptophyta</taxon>
        <taxon>Embryophyta</taxon>
        <taxon>Tracheophyta</taxon>
        <taxon>Spermatophyta</taxon>
        <taxon>Magnoliopsida</taxon>
        <taxon>eudicotyledons</taxon>
        <taxon>Gunneridae</taxon>
        <taxon>Pentapetalae</taxon>
        <taxon>rosids</taxon>
        <taxon>fabids</taxon>
        <taxon>Fabales</taxon>
        <taxon>Fabaceae</taxon>
        <taxon>Papilionoideae</taxon>
        <taxon>50 kb inversion clade</taxon>
        <taxon>NPAAA clade</taxon>
        <taxon>indigoferoid/millettioid clade</taxon>
        <taxon>Phaseoleae</taxon>
        <taxon>Phaseolus</taxon>
    </lineage>
</organism>
<name>V7CBK3_PHAVU</name>
<dbReference type="AlphaFoldDB" id="V7CBK3"/>
<accession>V7CBK3</accession>
<dbReference type="eggNOG" id="ENOG502STDG">
    <property type="taxonomic scope" value="Eukaryota"/>
</dbReference>
<sequence length="98" mass="11081">MKCFRELKISVNLDISDIGQSFKLLLNLRVGKRQPGELKHLSRQRKRKQKRNNIECCILKGESPVAESITSLHSDQSSMGHVESCVNQQGPPCKAKYS</sequence>
<gene>
    <name evidence="1" type="ORF">PHAVU_003G142600g</name>
</gene>
<protein>
    <submittedName>
        <fullName evidence="1">Uncharacterized protein</fullName>
    </submittedName>
</protein>
<evidence type="ECO:0000313" key="1">
    <source>
        <dbReference type="EMBL" id="ESW26723.1"/>
    </source>
</evidence>
<keyword evidence="2" id="KW-1185">Reference proteome</keyword>
<dbReference type="Proteomes" id="UP000000226">
    <property type="component" value="Chromosome 3"/>
</dbReference>
<proteinExistence type="predicted"/>
<dbReference type="Gramene" id="ESW26723">
    <property type="protein sequence ID" value="ESW26723"/>
    <property type="gene ID" value="PHAVU_003G142600g"/>
</dbReference>
<evidence type="ECO:0000313" key="2">
    <source>
        <dbReference type="Proteomes" id="UP000000226"/>
    </source>
</evidence>
<dbReference type="OrthoDB" id="585237at2759"/>
<reference evidence="2" key="1">
    <citation type="journal article" date="2014" name="Nat. Genet.">
        <title>A reference genome for common bean and genome-wide analysis of dual domestications.</title>
        <authorList>
            <person name="Schmutz J."/>
            <person name="McClean P.E."/>
            <person name="Mamidi S."/>
            <person name="Wu G.A."/>
            <person name="Cannon S.B."/>
            <person name="Grimwood J."/>
            <person name="Jenkins J."/>
            <person name="Shu S."/>
            <person name="Song Q."/>
            <person name="Chavarro C."/>
            <person name="Torres-Torres M."/>
            <person name="Geffroy V."/>
            <person name="Moghaddam S.M."/>
            <person name="Gao D."/>
            <person name="Abernathy B."/>
            <person name="Barry K."/>
            <person name="Blair M."/>
            <person name="Brick M.A."/>
            <person name="Chovatia M."/>
            <person name="Gepts P."/>
            <person name="Goodstein D.M."/>
            <person name="Gonzales M."/>
            <person name="Hellsten U."/>
            <person name="Hyten D.L."/>
            <person name="Jia G."/>
            <person name="Kelly J.D."/>
            <person name="Kudrna D."/>
            <person name="Lee R."/>
            <person name="Richard M.M."/>
            <person name="Miklas P.N."/>
            <person name="Osorno J.M."/>
            <person name="Rodrigues J."/>
            <person name="Thareau V."/>
            <person name="Urrea C.A."/>
            <person name="Wang M."/>
            <person name="Yu Y."/>
            <person name="Zhang M."/>
            <person name="Wing R.A."/>
            <person name="Cregan P.B."/>
            <person name="Rokhsar D.S."/>
            <person name="Jackson S.A."/>
        </authorList>
    </citation>
    <scope>NUCLEOTIDE SEQUENCE [LARGE SCALE GENOMIC DNA]</scope>
    <source>
        <strain evidence="2">cv. G19833</strain>
    </source>
</reference>